<evidence type="ECO:0000259" key="1">
    <source>
        <dbReference type="Pfam" id="PF00535"/>
    </source>
</evidence>
<sequence>MIALGVVVLAIWLVLIFARGKFWACLDTDFAPKPQLTTWPAVVAVVPARDEAELIAQSMGGLLAQDYPGDFRIVLVDDQSSDGTAEIARALGNDRLRVLDGSAPPEGWTGKLWAMAQGVRYTRENFSAKYILFTDADIFHEPDNLRMLVARAEADAIGLTSLMALLRCQSFAEKLLVPAFVYFFQMLYPFRWARDSRRRTGAAAGGCMLVRPDLLATAGGIESLRGALIDDCALAARMKTVGPVWLGLTRRVKSLRPYPRIGDIGRMISRSAYAQLGFSPWRLAGAMAGLVATFVLPVILALRAPGVAGLLGALAFGLMIASFMPINRFYGLSRARAALLPGIAAIYMVYTLRSALDFYRGRGGMWKGRAQAQRGAQEAGEA</sequence>
<dbReference type="PANTHER" id="PTHR43646">
    <property type="entry name" value="GLYCOSYLTRANSFERASE"/>
    <property type="match status" value="1"/>
</dbReference>
<comment type="caution">
    <text evidence="2">The sequence shown here is derived from an EMBL/GenBank/DDBJ whole genome shotgun (WGS) entry which is preliminary data.</text>
</comment>
<keyword evidence="2" id="KW-0808">Transferase</keyword>
<evidence type="ECO:0000313" key="2">
    <source>
        <dbReference type="EMBL" id="PPQ27929.1"/>
    </source>
</evidence>
<reference evidence="2 3" key="1">
    <citation type="journal article" date="2018" name="Arch. Microbiol.">
        <title>New insights into the metabolic potential of the phototrophic purple bacterium Rhodopila globiformis DSM 161(T) from its draft genome sequence and evidence for a vanadium-dependent nitrogenase.</title>
        <authorList>
            <person name="Imhoff J.F."/>
            <person name="Rahn T."/>
            <person name="Kunzel S."/>
            <person name="Neulinger S.C."/>
        </authorList>
    </citation>
    <scope>NUCLEOTIDE SEQUENCE [LARGE SCALE GENOMIC DNA]</scope>
    <source>
        <strain evidence="2 3">DSM 16996</strain>
    </source>
</reference>
<dbReference type="NCBIfam" id="TIGR03469">
    <property type="entry name" value="HpnB"/>
    <property type="match status" value="1"/>
</dbReference>
<dbReference type="Pfam" id="PF00535">
    <property type="entry name" value="Glycos_transf_2"/>
    <property type="match status" value="1"/>
</dbReference>
<dbReference type="InterPro" id="IPR017832">
    <property type="entry name" value="Glyco_trans_2_hopen-assoc_HpnB"/>
</dbReference>
<name>A0A2S6N003_9HYPH</name>
<dbReference type="Gene3D" id="3.90.550.10">
    <property type="entry name" value="Spore Coat Polysaccharide Biosynthesis Protein SpsA, Chain A"/>
    <property type="match status" value="1"/>
</dbReference>
<dbReference type="EMBL" id="NHSJ01000118">
    <property type="protein sequence ID" value="PPQ27929.1"/>
    <property type="molecule type" value="Genomic_DNA"/>
</dbReference>
<dbReference type="Proteomes" id="UP000239089">
    <property type="component" value="Unassembled WGS sequence"/>
</dbReference>
<protein>
    <submittedName>
        <fullName evidence="2">Glycosyl transferase family 2</fullName>
    </submittedName>
</protein>
<dbReference type="InterPro" id="IPR029044">
    <property type="entry name" value="Nucleotide-diphossugar_trans"/>
</dbReference>
<keyword evidence="3" id="KW-1185">Reference proteome</keyword>
<organism evidence="2 3">
    <name type="scientific">Rhodoblastus sphagnicola</name>
    <dbReference type="NCBI Taxonomy" id="333368"/>
    <lineage>
        <taxon>Bacteria</taxon>
        <taxon>Pseudomonadati</taxon>
        <taxon>Pseudomonadota</taxon>
        <taxon>Alphaproteobacteria</taxon>
        <taxon>Hyphomicrobiales</taxon>
        <taxon>Rhodoblastaceae</taxon>
        <taxon>Rhodoblastus</taxon>
    </lineage>
</organism>
<dbReference type="PANTHER" id="PTHR43646:SF3">
    <property type="entry name" value="SLR1566 PROTEIN"/>
    <property type="match status" value="1"/>
</dbReference>
<accession>A0A2S6N003</accession>
<feature type="domain" description="Glycosyltransferase 2-like" evidence="1">
    <location>
        <begin position="45"/>
        <end position="158"/>
    </location>
</feature>
<gene>
    <name evidence="2" type="ORF">CCR94_18915</name>
</gene>
<evidence type="ECO:0000313" key="3">
    <source>
        <dbReference type="Proteomes" id="UP000239089"/>
    </source>
</evidence>
<dbReference type="RefSeq" id="WP_104509391.1">
    <property type="nucleotide sequence ID" value="NZ_JACIGC010000005.1"/>
</dbReference>
<dbReference type="OrthoDB" id="9806525at2"/>
<dbReference type="CDD" id="cd00761">
    <property type="entry name" value="Glyco_tranf_GTA_type"/>
    <property type="match status" value="1"/>
</dbReference>
<dbReference type="AlphaFoldDB" id="A0A2S6N003"/>
<dbReference type="GO" id="GO:0016740">
    <property type="term" value="F:transferase activity"/>
    <property type="evidence" value="ECO:0007669"/>
    <property type="project" value="UniProtKB-KW"/>
</dbReference>
<dbReference type="SUPFAM" id="SSF53448">
    <property type="entry name" value="Nucleotide-diphospho-sugar transferases"/>
    <property type="match status" value="1"/>
</dbReference>
<proteinExistence type="predicted"/>
<dbReference type="InterPro" id="IPR001173">
    <property type="entry name" value="Glyco_trans_2-like"/>
</dbReference>